<accession>A0A7W8DKT1</accession>
<dbReference type="RefSeq" id="WP_184340466.1">
    <property type="nucleotide sequence ID" value="NZ_JACHIG010000006.1"/>
</dbReference>
<evidence type="ECO:0000313" key="3">
    <source>
        <dbReference type="Proteomes" id="UP000590740"/>
    </source>
</evidence>
<keyword evidence="2" id="KW-0378">Hydrolase</keyword>
<evidence type="ECO:0000313" key="2">
    <source>
        <dbReference type="EMBL" id="MBB5033543.1"/>
    </source>
</evidence>
<sequence>MNSQDTLRAKSRDKVLILASVVVIPAMVLAPIVLGLHVLGALPLSSGLLYGLVLPLFCLFVVCLIKFSWEARIIMTVCTGGLFLVSLPVMKKLLPKTAAIGVPSMRSHKATSAADP</sequence>
<evidence type="ECO:0000256" key="1">
    <source>
        <dbReference type="SAM" id="Phobius"/>
    </source>
</evidence>
<keyword evidence="1" id="KW-0472">Membrane</keyword>
<proteinExistence type="predicted"/>
<dbReference type="GO" id="GO:0008233">
    <property type="term" value="F:peptidase activity"/>
    <property type="evidence" value="ECO:0007669"/>
    <property type="project" value="UniProtKB-KW"/>
</dbReference>
<keyword evidence="2" id="KW-0645">Protease</keyword>
<name>A0A7W8DKT1_9BACT</name>
<dbReference type="GO" id="GO:0006508">
    <property type="term" value="P:proteolysis"/>
    <property type="evidence" value="ECO:0007669"/>
    <property type="project" value="UniProtKB-KW"/>
</dbReference>
<keyword evidence="1" id="KW-1133">Transmembrane helix</keyword>
<dbReference type="AlphaFoldDB" id="A0A7W8DKT1"/>
<dbReference type="Proteomes" id="UP000590740">
    <property type="component" value="Unassembled WGS sequence"/>
</dbReference>
<dbReference type="EMBL" id="JACHIG010000006">
    <property type="protein sequence ID" value="MBB5033543.1"/>
    <property type="molecule type" value="Genomic_DNA"/>
</dbReference>
<keyword evidence="3" id="KW-1185">Reference proteome</keyword>
<organism evidence="2 3">
    <name type="scientific">Prosthecobacter vanneervenii</name>
    <dbReference type="NCBI Taxonomy" id="48466"/>
    <lineage>
        <taxon>Bacteria</taxon>
        <taxon>Pseudomonadati</taxon>
        <taxon>Verrucomicrobiota</taxon>
        <taxon>Verrucomicrobiia</taxon>
        <taxon>Verrucomicrobiales</taxon>
        <taxon>Verrucomicrobiaceae</taxon>
        <taxon>Prosthecobacter</taxon>
    </lineage>
</organism>
<feature type="transmembrane region" description="Helical" evidence="1">
    <location>
        <begin position="48"/>
        <end position="67"/>
    </location>
</feature>
<gene>
    <name evidence="2" type="ORF">HNQ65_003131</name>
</gene>
<keyword evidence="1" id="KW-0812">Transmembrane</keyword>
<feature type="transmembrane region" description="Helical" evidence="1">
    <location>
        <begin position="15"/>
        <end position="36"/>
    </location>
</feature>
<protein>
    <submittedName>
        <fullName evidence="2">Zn-dependent protease with chaperone function</fullName>
    </submittedName>
</protein>
<comment type="caution">
    <text evidence="2">The sequence shown here is derived from an EMBL/GenBank/DDBJ whole genome shotgun (WGS) entry which is preliminary data.</text>
</comment>
<reference evidence="2 3" key="1">
    <citation type="submission" date="2020-08" db="EMBL/GenBank/DDBJ databases">
        <title>Genomic Encyclopedia of Type Strains, Phase IV (KMG-IV): sequencing the most valuable type-strain genomes for metagenomic binning, comparative biology and taxonomic classification.</title>
        <authorList>
            <person name="Goeker M."/>
        </authorList>
    </citation>
    <scope>NUCLEOTIDE SEQUENCE [LARGE SCALE GENOMIC DNA]</scope>
    <source>
        <strain evidence="2 3">DSM 12252</strain>
    </source>
</reference>